<protein>
    <submittedName>
        <fullName evidence="2">Uncharacterized protein</fullName>
    </submittedName>
</protein>
<proteinExistence type="predicted"/>
<comment type="caution">
    <text evidence="2">The sequence shown here is derived from an EMBL/GenBank/DDBJ whole genome shotgun (WGS) entry which is preliminary data.</text>
</comment>
<keyword evidence="1" id="KW-0812">Transmembrane</keyword>
<reference evidence="2 3" key="1">
    <citation type="submission" date="2018-06" db="EMBL/GenBank/DDBJ databases">
        <title>Genomic Encyclopedia of Type Strains, Phase III (KMG-III): the genomes of soil and plant-associated and newly described type strains.</title>
        <authorList>
            <person name="Whitman W."/>
        </authorList>
    </citation>
    <scope>NUCLEOTIDE SEQUENCE [LARGE SCALE GENOMIC DNA]</scope>
    <source>
        <strain evidence="2 3">CECT 7730</strain>
    </source>
</reference>
<accession>A0A318UST9</accession>
<keyword evidence="1" id="KW-1133">Transmembrane helix</keyword>
<dbReference type="EMBL" id="QKLW01000008">
    <property type="protein sequence ID" value="PYF79586.1"/>
    <property type="molecule type" value="Genomic_DNA"/>
</dbReference>
<dbReference type="Proteomes" id="UP000247551">
    <property type="component" value="Unassembled WGS sequence"/>
</dbReference>
<evidence type="ECO:0000313" key="3">
    <source>
        <dbReference type="Proteomes" id="UP000247551"/>
    </source>
</evidence>
<evidence type="ECO:0000256" key="1">
    <source>
        <dbReference type="SAM" id="Phobius"/>
    </source>
</evidence>
<dbReference type="AlphaFoldDB" id="A0A318UST9"/>
<organism evidence="2 3">
    <name type="scientific">Marinomonas alcarazii</name>
    <dbReference type="NCBI Taxonomy" id="491949"/>
    <lineage>
        <taxon>Bacteria</taxon>
        <taxon>Pseudomonadati</taxon>
        <taxon>Pseudomonadota</taxon>
        <taxon>Gammaproteobacteria</taxon>
        <taxon>Oceanospirillales</taxon>
        <taxon>Oceanospirillaceae</taxon>
        <taxon>Marinomonas</taxon>
    </lineage>
</organism>
<keyword evidence="3" id="KW-1185">Reference proteome</keyword>
<gene>
    <name evidence="2" type="ORF">DFP75_108109</name>
</gene>
<sequence>MRLVPSYAVAVYTAEQCRFYDSCKAAELVALQSIDQDSSVPDTFQLSAIHQTLPLESLSQHVPVLVLVPDAWLTVSRSQVDHLIPVSLLPLAALSYATEITFLPPEAVQFSYSQVSLSDKRSELTVFACSSEWAEQLCRPFHGMAKNCVIMPFSQWQRMKPSSRSWSHCKKQALSTYQPEKVKSQKTRVLLSYLLALSLLVQGSALGYLFSLHKQTEDAFLARQEISELQAAWKAVRIENDFTQSVLSAVQAFPRRVQLLAVNSDGVKAEIRMMLPESDLDTIFIGWQHQFPQWLWEVNHTSQSAVSMHNNAEVLDVSISIFSG</sequence>
<dbReference type="RefSeq" id="WP_110576853.1">
    <property type="nucleotide sequence ID" value="NZ_QKLW01000008.1"/>
</dbReference>
<evidence type="ECO:0000313" key="2">
    <source>
        <dbReference type="EMBL" id="PYF79586.1"/>
    </source>
</evidence>
<feature type="transmembrane region" description="Helical" evidence="1">
    <location>
        <begin position="190"/>
        <end position="210"/>
    </location>
</feature>
<keyword evidence="1" id="KW-0472">Membrane</keyword>
<name>A0A318UST9_9GAMM</name>